<dbReference type="InterPro" id="IPR000490">
    <property type="entry name" value="Glyco_hydro_17"/>
</dbReference>
<dbReference type="PANTHER" id="PTHR32227">
    <property type="entry name" value="GLUCAN ENDO-1,3-BETA-GLUCOSIDASE BG1-RELATED-RELATED"/>
    <property type="match status" value="1"/>
</dbReference>
<evidence type="ECO:0000313" key="5">
    <source>
        <dbReference type="EnsemblPlants" id="EMT10773"/>
    </source>
</evidence>
<dbReference type="GO" id="GO:0004553">
    <property type="term" value="F:hydrolase activity, hydrolyzing O-glycosyl compounds"/>
    <property type="evidence" value="ECO:0007669"/>
    <property type="project" value="InterPro"/>
</dbReference>
<dbReference type="AlphaFoldDB" id="M8C6N8"/>
<proteinExistence type="inferred from homology"/>
<dbReference type="InterPro" id="IPR044965">
    <property type="entry name" value="Glyco_hydro_17_plant"/>
</dbReference>
<name>M8C6N8_AEGTA</name>
<dbReference type="EnsemblPlants" id="EMT10773">
    <property type="protein sequence ID" value="EMT10773"/>
    <property type="gene ID" value="F775_18482"/>
</dbReference>
<evidence type="ECO:0000256" key="4">
    <source>
        <dbReference type="RuleBase" id="RU004335"/>
    </source>
</evidence>
<organism evidence="5">
    <name type="scientific">Aegilops tauschii</name>
    <name type="common">Tausch's goatgrass</name>
    <name type="synonym">Aegilops squarrosa</name>
    <dbReference type="NCBI Taxonomy" id="37682"/>
    <lineage>
        <taxon>Eukaryota</taxon>
        <taxon>Viridiplantae</taxon>
        <taxon>Streptophyta</taxon>
        <taxon>Embryophyta</taxon>
        <taxon>Tracheophyta</taxon>
        <taxon>Spermatophyta</taxon>
        <taxon>Magnoliopsida</taxon>
        <taxon>Liliopsida</taxon>
        <taxon>Poales</taxon>
        <taxon>Poaceae</taxon>
        <taxon>BOP clade</taxon>
        <taxon>Pooideae</taxon>
        <taxon>Triticodae</taxon>
        <taxon>Triticeae</taxon>
        <taxon>Triticinae</taxon>
        <taxon>Aegilops</taxon>
    </lineage>
</organism>
<sequence>MHGQSGHLLTGPGLYCGHDWREAEVELDITRRWRPSLPEKRKNKVGERKGEGQAMGLAWARGWLGLGHADEHEHAYVDKLWVPHACECRIGAINPCKGQSDMVARFFDFVRCTAAMLRFSSRMQAAVHDVCYGVIGDNLPARRDVVRLCRSSNIHAMRIYCPDQEALAVLRGSGIALVLDVGGVDQVRGLAADPFHAADWVRSNVQAYYPDVLIRHVIVGNKIRPGDAGFILPAMRNVRAALSAASLGDAIKVPTAVRFHVVANSYPSSAGVFTRPYMTDVARFLVSTGAPLLANVYHYFVYRDNPRDIRLNYTAFQPGANVRDSGNWLILMPNM</sequence>
<dbReference type="Pfam" id="PF00332">
    <property type="entry name" value="Glyco_hydro_17"/>
    <property type="match status" value="1"/>
</dbReference>
<evidence type="ECO:0000256" key="1">
    <source>
        <dbReference type="ARBA" id="ARBA00008773"/>
    </source>
</evidence>
<accession>M8C6N8</accession>
<dbReference type="GO" id="GO:0005975">
    <property type="term" value="P:carbohydrate metabolic process"/>
    <property type="evidence" value="ECO:0007669"/>
    <property type="project" value="InterPro"/>
</dbReference>
<comment type="similarity">
    <text evidence="1 4">Belongs to the glycosyl hydrolase 17 family.</text>
</comment>
<dbReference type="InterPro" id="IPR017853">
    <property type="entry name" value="GH"/>
</dbReference>
<evidence type="ECO:0000256" key="2">
    <source>
        <dbReference type="ARBA" id="ARBA00022801"/>
    </source>
</evidence>
<protein>
    <submittedName>
        <fullName evidence="5">Glucan endo-1,3-beta-glucosidase GV</fullName>
    </submittedName>
</protein>
<dbReference type="Gene3D" id="3.20.20.80">
    <property type="entry name" value="Glycosidases"/>
    <property type="match status" value="1"/>
</dbReference>
<keyword evidence="2" id="KW-0378">Hydrolase</keyword>
<reference evidence="5" key="1">
    <citation type="submission" date="2015-06" db="UniProtKB">
        <authorList>
            <consortium name="EnsemblPlants"/>
        </authorList>
    </citation>
    <scope>IDENTIFICATION</scope>
</reference>
<evidence type="ECO:0000256" key="3">
    <source>
        <dbReference type="ARBA" id="ARBA00023295"/>
    </source>
</evidence>
<dbReference type="SUPFAM" id="SSF51445">
    <property type="entry name" value="(Trans)glycosidases"/>
    <property type="match status" value="1"/>
</dbReference>
<keyword evidence="3" id="KW-0326">Glycosidase</keyword>